<comment type="caution">
    <text evidence="1">The sequence shown here is derived from an EMBL/GenBank/DDBJ whole genome shotgun (WGS) entry which is preliminary data.</text>
</comment>
<dbReference type="AlphaFoldDB" id="A0A9D8PP36"/>
<organism evidence="1 2">
    <name type="scientific">Candidatus Zymogenus saltonus</name>
    <dbReference type="NCBI Taxonomy" id="2844893"/>
    <lineage>
        <taxon>Bacteria</taxon>
        <taxon>Deltaproteobacteria</taxon>
        <taxon>Candidatus Zymogenia</taxon>
        <taxon>Candidatus Zymogeniales</taxon>
        <taxon>Candidatus Zymogenaceae</taxon>
        <taxon>Candidatus Zymogenus</taxon>
    </lineage>
</organism>
<dbReference type="Proteomes" id="UP000809273">
    <property type="component" value="Unassembled WGS sequence"/>
</dbReference>
<protein>
    <submittedName>
        <fullName evidence="1">Uncharacterized protein</fullName>
    </submittedName>
</protein>
<reference evidence="1" key="2">
    <citation type="submission" date="2021-01" db="EMBL/GenBank/DDBJ databases">
        <authorList>
            <person name="Hahn C.R."/>
            <person name="Youssef N.H."/>
            <person name="Elshahed M."/>
        </authorList>
    </citation>
    <scope>NUCLEOTIDE SEQUENCE</scope>
    <source>
        <strain evidence="1">Zod_Metabat.24</strain>
    </source>
</reference>
<dbReference type="EMBL" id="JAFGIX010000038">
    <property type="protein sequence ID" value="MBN1573063.1"/>
    <property type="molecule type" value="Genomic_DNA"/>
</dbReference>
<evidence type="ECO:0000313" key="2">
    <source>
        <dbReference type="Proteomes" id="UP000809273"/>
    </source>
</evidence>
<evidence type="ECO:0000313" key="1">
    <source>
        <dbReference type="EMBL" id="MBN1573063.1"/>
    </source>
</evidence>
<proteinExistence type="predicted"/>
<dbReference type="SUPFAM" id="SSF56935">
    <property type="entry name" value="Porins"/>
    <property type="match status" value="1"/>
</dbReference>
<reference evidence="1" key="1">
    <citation type="journal article" date="2021" name="Environ. Microbiol.">
        <title>Genomic characterization of three novel Desulfobacterota classes expand the metabolic and phylogenetic diversity of the phylum.</title>
        <authorList>
            <person name="Murphy C.L."/>
            <person name="Biggerstaff J."/>
            <person name="Eichhorn A."/>
            <person name="Ewing E."/>
            <person name="Shahan R."/>
            <person name="Soriano D."/>
            <person name="Stewart S."/>
            <person name="VanMol K."/>
            <person name="Walker R."/>
            <person name="Walters P."/>
            <person name="Elshahed M.S."/>
            <person name="Youssef N.H."/>
        </authorList>
    </citation>
    <scope>NUCLEOTIDE SEQUENCE</scope>
    <source>
        <strain evidence="1">Zod_Metabat.24</strain>
    </source>
</reference>
<name>A0A9D8PP36_9DELT</name>
<accession>A0A9D8PP36</accession>
<gene>
    <name evidence="1" type="ORF">JW984_07705</name>
</gene>
<sequence>MEGGRLKVEGDYSIDVYYDHVYGNAAKSSKDIDLTKKESYHYTEQIGIHLGTAIKDDLNLKFDFTGRHSTDKNVQAHRYELVKLYLGLTGEGYELAVGDLAELYSNYTFNTTFFGLKASYNPVDYITVKALAGRNKIRRDDQYEQVFGGGMVSFDPNPNLNFNASFMHTEITDLYPNATESNYRNDVWSLGSAINLFEKRLALAGEVAFCEHIVDRRDPLTERFDGFSTWAVLILKPAGEDLTLSFTHEYVEPDFKAVMGTHNTDKETFLLYADYKPSDFFQFISYYQFYRDCLTDKSPKFYRTDTHDAGAEFTIRPFTGIDYGYFKNLNLLYKMYYTYDKSEDRPESVNRQNIRAEIGAENSIEKYWGKTGWTMGLGLTYDIDHRLHAEDSLTTNINSTLNLSTDAYGFDFAFNLGFSVEFTDTYVEYPKNTFTKTTAALASGIVVTNNRWLPYKTVLGIEFAGTFIDEDIRYDSMENDTTIFLSQVLFKKKSLVSTIGLSYSNKDCRSQNPADRYGQDEYRVNFEIKF</sequence>